<dbReference type="Gene3D" id="3.40.50.150">
    <property type="entry name" value="Vaccinia Virus protein VP39"/>
    <property type="match status" value="1"/>
</dbReference>
<gene>
    <name evidence="12" type="ORF">JKG68_15760</name>
</gene>
<evidence type="ECO:0000256" key="7">
    <source>
        <dbReference type="ARBA" id="ARBA00022679"/>
    </source>
</evidence>
<keyword evidence="5" id="KW-0963">Cytoplasm</keyword>
<sequence length="227" mass="24020">MSRDMPFLSDAEARDEQEAIGVASFILSLRAKGIRDTTLLRAMELVPREVFAPRRFTDLAKTDVALPLACGQTMTGPRTVAAMLLALGVAPGQRILEVGTGTGYVTALLTKLGAEVTTVERFNTLAESAAQHLKIVEAGKVRMEVGDGLAIRVRDRFDRILLNGARAEIPEAVTSLLGPGGRLVGALTVEGAPHLVQIDCLADGELKRSLGGLLRISPLVTGIAATL</sequence>
<evidence type="ECO:0000313" key="13">
    <source>
        <dbReference type="Proteomes" id="UP000605848"/>
    </source>
</evidence>
<evidence type="ECO:0000256" key="8">
    <source>
        <dbReference type="ARBA" id="ARBA00022691"/>
    </source>
</evidence>
<evidence type="ECO:0000256" key="9">
    <source>
        <dbReference type="ARBA" id="ARBA00030757"/>
    </source>
</evidence>
<name>A0A936ZGH2_9HYPH</name>
<organism evidence="12 13">
    <name type="scientific">Microvirga aerilata</name>
    <dbReference type="NCBI Taxonomy" id="670292"/>
    <lineage>
        <taxon>Bacteria</taxon>
        <taxon>Pseudomonadati</taxon>
        <taxon>Pseudomonadota</taxon>
        <taxon>Alphaproteobacteria</taxon>
        <taxon>Hyphomicrobiales</taxon>
        <taxon>Methylobacteriaceae</taxon>
        <taxon>Microvirga</taxon>
    </lineage>
</organism>
<dbReference type="AlphaFoldDB" id="A0A936ZGH2"/>
<evidence type="ECO:0000256" key="6">
    <source>
        <dbReference type="ARBA" id="ARBA00022603"/>
    </source>
</evidence>
<dbReference type="RefSeq" id="WP_202061229.1">
    <property type="nucleotide sequence ID" value="NZ_JAEQMY010000022.1"/>
</dbReference>
<keyword evidence="6 12" id="KW-0489">Methyltransferase</keyword>
<keyword evidence="8" id="KW-0949">S-adenosyl-L-methionine</keyword>
<evidence type="ECO:0000256" key="3">
    <source>
        <dbReference type="ARBA" id="ARBA00011890"/>
    </source>
</evidence>
<protein>
    <recommendedName>
        <fullName evidence="4">Protein-L-isoaspartate O-methyltransferase</fullName>
        <ecNumber evidence="3">2.1.1.77</ecNumber>
    </recommendedName>
    <alternativeName>
        <fullName evidence="11">L-isoaspartyl protein carboxyl methyltransferase</fullName>
    </alternativeName>
    <alternativeName>
        <fullName evidence="9">Protein L-isoaspartyl methyltransferase</fullName>
    </alternativeName>
    <alternativeName>
        <fullName evidence="10">Protein-beta-aspartate methyltransferase</fullName>
    </alternativeName>
</protein>
<evidence type="ECO:0000256" key="11">
    <source>
        <dbReference type="ARBA" id="ARBA00031350"/>
    </source>
</evidence>
<dbReference type="InterPro" id="IPR000682">
    <property type="entry name" value="PCMT"/>
</dbReference>
<comment type="subcellular location">
    <subcellularLocation>
        <location evidence="1">Cytoplasm</location>
    </subcellularLocation>
</comment>
<evidence type="ECO:0000256" key="4">
    <source>
        <dbReference type="ARBA" id="ARBA00013346"/>
    </source>
</evidence>
<evidence type="ECO:0000256" key="1">
    <source>
        <dbReference type="ARBA" id="ARBA00004496"/>
    </source>
</evidence>
<keyword evidence="7" id="KW-0808">Transferase</keyword>
<dbReference type="PANTHER" id="PTHR11579">
    <property type="entry name" value="PROTEIN-L-ISOASPARTATE O-METHYLTRANSFERASE"/>
    <property type="match status" value="1"/>
</dbReference>
<reference evidence="12" key="1">
    <citation type="submission" date="2021-01" db="EMBL/GenBank/DDBJ databases">
        <title>Microvirga sp.</title>
        <authorList>
            <person name="Kim M.K."/>
        </authorList>
    </citation>
    <scope>NUCLEOTIDE SEQUENCE</scope>
    <source>
        <strain evidence="12">5420S-16</strain>
    </source>
</reference>
<dbReference type="CDD" id="cd02440">
    <property type="entry name" value="AdoMet_MTases"/>
    <property type="match status" value="1"/>
</dbReference>
<evidence type="ECO:0000256" key="10">
    <source>
        <dbReference type="ARBA" id="ARBA00031323"/>
    </source>
</evidence>
<keyword evidence="13" id="KW-1185">Reference proteome</keyword>
<proteinExistence type="inferred from homology"/>
<dbReference type="GO" id="GO:0004719">
    <property type="term" value="F:protein-L-isoaspartate (D-aspartate) O-methyltransferase activity"/>
    <property type="evidence" value="ECO:0007669"/>
    <property type="project" value="UniProtKB-EC"/>
</dbReference>
<dbReference type="GO" id="GO:0032259">
    <property type="term" value="P:methylation"/>
    <property type="evidence" value="ECO:0007669"/>
    <property type="project" value="UniProtKB-KW"/>
</dbReference>
<dbReference type="InterPro" id="IPR029063">
    <property type="entry name" value="SAM-dependent_MTases_sf"/>
</dbReference>
<evidence type="ECO:0000256" key="2">
    <source>
        <dbReference type="ARBA" id="ARBA00005369"/>
    </source>
</evidence>
<dbReference type="EMBL" id="JAEQMY010000022">
    <property type="protein sequence ID" value="MBL0405425.1"/>
    <property type="molecule type" value="Genomic_DNA"/>
</dbReference>
<accession>A0A936ZGH2</accession>
<evidence type="ECO:0000313" key="12">
    <source>
        <dbReference type="EMBL" id="MBL0405425.1"/>
    </source>
</evidence>
<comment type="caution">
    <text evidence="12">The sequence shown here is derived from an EMBL/GenBank/DDBJ whole genome shotgun (WGS) entry which is preliminary data.</text>
</comment>
<dbReference type="SUPFAM" id="SSF53335">
    <property type="entry name" value="S-adenosyl-L-methionine-dependent methyltransferases"/>
    <property type="match status" value="1"/>
</dbReference>
<comment type="similarity">
    <text evidence="2">Belongs to the methyltransferase superfamily. L-isoaspartyl/D-aspartyl protein methyltransferase family.</text>
</comment>
<dbReference type="EC" id="2.1.1.77" evidence="3"/>
<dbReference type="PANTHER" id="PTHR11579:SF0">
    <property type="entry name" value="PROTEIN-L-ISOASPARTATE(D-ASPARTATE) O-METHYLTRANSFERASE"/>
    <property type="match status" value="1"/>
</dbReference>
<dbReference type="Pfam" id="PF01135">
    <property type="entry name" value="PCMT"/>
    <property type="match status" value="1"/>
</dbReference>
<dbReference type="Proteomes" id="UP000605848">
    <property type="component" value="Unassembled WGS sequence"/>
</dbReference>
<dbReference type="GO" id="GO:0005737">
    <property type="term" value="C:cytoplasm"/>
    <property type="evidence" value="ECO:0007669"/>
    <property type="project" value="UniProtKB-SubCell"/>
</dbReference>
<evidence type="ECO:0000256" key="5">
    <source>
        <dbReference type="ARBA" id="ARBA00022490"/>
    </source>
</evidence>